<evidence type="ECO:0000313" key="4">
    <source>
        <dbReference type="EMBL" id="VFQ63682.1"/>
    </source>
</evidence>
<protein>
    <recommendedName>
        <fullName evidence="3">C2H2-type domain-containing protein</fullName>
    </recommendedName>
</protein>
<gene>
    <name evidence="4" type="ORF">CCAM_LOCUS5458</name>
</gene>
<evidence type="ECO:0000256" key="2">
    <source>
        <dbReference type="SAM" id="MobiDB-lite"/>
    </source>
</evidence>
<feature type="domain" description="C2H2-type" evidence="3">
    <location>
        <begin position="82"/>
        <end position="109"/>
    </location>
</feature>
<keyword evidence="5" id="KW-1185">Reference proteome</keyword>
<dbReference type="AlphaFoldDB" id="A0A484KNM9"/>
<dbReference type="InterPro" id="IPR036236">
    <property type="entry name" value="Znf_C2H2_sf"/>
</dbReference>
<dbReference type="PANTHER" id="PTHR45730">
    <property type="entry name" value="ZINC FINGER PROTEIN JAGGED"/>
    <property type="match status" value="1"/>
</dbReference>
<dbReference type="EMBL" id="OOIL02000315">
    <property type="protein sequence ID" value="VFQ63682.1"/>
    <property type="molecule type" value="Genomic_DNA"/>
</dbReference>
<dbReference type="PANTHER" id="PTHR45730:SF109">
    <property type="entry name" value="ZINC FINGER PROTEIN KNUCKLES"/>
    <property type="match status" value="1"/>
</dbReference>
<evidence type="ECO:0000259" key="3">
    <source>
        <dbReference type="PROSITE" id="PS50157"/>
    </source>
</evidence>
<evidence type="ECO:0000313" key="5">
    <source>
        <dbReference type="Proteomes" id="UP000595140"/>
    </source>
</evidence>
<feature type="compositionally biased region" description="Low complexity" evidence="2">
    <location>
        <begin position="205"/>
        <end position="221"/>
    </location>
</feature>
<reference evidence="4 5" key="1">
    <citation type="submission" date="2018-04" db="EMBL/GenBank/DDBJ databases">
        <authorList>
            <person name="Vogel A."/>
        </authorList>
    </citation>
    <scope>NUCLEOTIDE SEQUENCE [LARGE SCALE GENOMIC DNA]</scope>
</reference>
<dbReference type="PROSITE" id="PS50157">
    <property type="entry name" value="ZINC_FINGER_C2H2_2"/>
    <property type="match status" value="1"/>
</dbReference>
<keyword evidence="1" id="KW-0863">Zinc-finger</keyword>
<dbReference type="GO" id="GO:0008270">
    <property type="term" value="F:zinc ion binding"/>
    <property type="evidence" value="ECO:0007669"/>
    <property type="project" value="UniProtKB-KW"/>
</dbReference>
<feature type="region of interest" description="Disordered" evidence="2">
    <location>
        <begin position="205"/>
        <end position="227"/>
    </location>
</feature>
<dbReference type="GO" id="GO:0003700">
    <property type="term" value="F:DNA-binding transcription factor activity"/>
    <property type="evidence" value="ECO:0007669"/>
    <property type="project" value="InterPro"/>
</dbReference>
<dbReference type="PROSITE" id="PS00028">
    <property type="entry name" value="ZINC_FINGER_C2H2_1"/>
    <property type="match status" value="1"/>
</dbReference>
<keyword evidence="1" id="KW-0479">Metal-binding</keyword>
<evidence type="ECO:0000256" key="1">
    <source>
        <dbReference type="PROSITE-ProRule" id="PRU00042"/>
    </source>
</evidence>
<name>A0A484KNM9_9ASTE</name>
<accession>A0A484KNM9</accession>
<dbReference type="InterPro" id="IPR013087">
    <property type="entry name" value="Znf_C2H2_type"/>
</dbReference>
<feature type="region of interest" description="Disordered" evidence="2">
    <location>
        <begin position="53"/>
        <end position="76"/>
    </location>
</feature>
<proteinExistence type="predicted"/>
<organism evidence="4 5">
    <name type="scientific">Cuscuta campestris</name>
    <dbReference type="NCBI Taxonomy" id="132261"/>
    <lineage>
        <taxon>Eukaryota</taxon>
        <taxon>Viridiplantae</taxon>
        <taxon>Streptophyta</taxon>
        <taxon>Embryophyta</taxon>
        <taxon>Tracheophyta</taxon>
        <taxon>Spermatophyta</taxon>
        <taxon>Magnoliopsida</taxon>
        <taxon>eudicotyledons</taxon>
        <taxon>Gunneridae</taxon>
        <taxon>Pentapetalae</taxon>
        <taxon>asterids</taxon>
        <taxon>lamiids</taxon>
        <taxon>Solanales</taxon>
        <taxon>Convolvulaceae</taxon>
        <taxon>Cuscuteae</taxon>
        <taxon>Cuscuta</taxon>
        <taxon>Cuscuta subgen. Grammica</taxon>
        <taxon>Cuscuta sect. Cleistogrammica</taxon>
    </lineage>
</organism>
<feature type="compositionally biased region" description="Low complexity" evidence="2">
    <location>
        <begin position="65"/>
        <end position="76"/>
    </location>
</feature>
<dbReference type="Proteomes" id="UP000595140">
    <property type="component" value="Unassembled WGS sequence"/>
</dbReference>
<keyword evidence="1" id="KW-0862">Zinc</keyword>
<sequence>MAERNEANGHGVVVYDFWNDAVVQSDSSVSMGFPAGGSSSSESLFFCDGDGSAGKGEAGRVPPLNSRRGSGARNSASGGRVFPCLYCPRTFCTSQALGGHQNAHRRERAAAGRRRALCPSAAVNQYCSPNITPEQLPSSATAGYYCFQPPMLLQHPPAGGAGGFLPMDGGHHFFASGPSQSAFCDLLADGEVVFLSNNCSGSSPPPLSSLETLSRPSAAATPSPPQHLDDFSIDLSLHL</sequence>
<dbReference type="InterPro" id="IPR045320">
    <property type="entry name" value="JAGGED/SL1-like"/>
</dbReference>
<dbReference type="SUPFAM" id="SSF57667">
    <property type="entry name" value="beta-beta-alpha zinc fingers"/>
    <property type="match status" value="1"/>
</dbReference>